<keyword evidence="3" id="KW-1185">Reference proteome</keyword>
<dbReference type="Proteomes" id="UP000800235">
    <property type="component" value="Unassembled WGS sequence"/>
</dbReference>
<gene>
    <name evidence="2" type="ORF">EJ08DRAFT_327446</name>
</gene>
<comment type="caution">
    <text evidence="2">The sequence shown here is derived from an EMBL/GenBank/DDBJ whole genome shotgun (WGS) entry which is preliminary data.</text>
</comment>
<dbReference type="EMBL" id="MU007056">
    <property type="protein sequence ID" value="KAF2428038.1"/>
    <property type="molecule type" value="Genomic_DNA"/>
</dbReference>
<protein>
    <recommendedName>
        <fullName evidence="1">Heterokaryon incompatibility domain-containing protein</fullName>
    </recommendedName>
</protein>
<proteinExistence type="predicted"/>
<sequence length="446" mass="50985">MLIGKMGLIYSHATLTVIAAAGDNPNYGLPGVGTTKRRHRTTVQIDFKTFAISRGVQREIAASKWNSRGWTYQEALLSRRRLVFTDSRFYFQCCAMHCPESLAFPLQSLHISNAQRFPEKLTLWKAFPARGVGNGHHSPMDRIVEFMNRNLSFDADALRAFQGIIEEFKNSKSQVHFLSGVPLAPREYVIGPGLDNAWNTSQLVFGLTWGDIKYSRLKRKFSRRIGFPSWSWLGWKVEMDEIGEADWGPKMELFGLEYKWSPIGTRRYGTFQNHLEVMVDLPDSTVIPWKGNRELIQSKFSNGEIPRYLPIDDWTCGLEIKRSTVQDDWEVSWPDYATQNMNNDHWPLQNCCDINLSYLMAGQLSATLSLLILCSTAHKPHYKVCLPLKHSDHIKAYERIGICNLLTFCHYSGMRMVDPKAPIEELLQTHSTFGPLQFAISEARLG</sequence>
<organism evidence="2 3">
    <name type="scientific">Tothia fuscella</name>
    <dbReference type="NCBI Taxonomy" id="1048955"/>
    <lineage>
        <taxon>Eukaryota</taxon>
        <taxon>Fungi</taxon>
        <taxon>Dikarya</taxon>
        <taxon>Ascomycota</taxon>
        <taxon>Pezizomycotina</taxon>
        <taxon>Dothideomycetes</taxon>
        <taxon>Pleosporomycetidae</taxon>
        <taxon>Venturiales</taxon>
        <taxon>Cylindrosympodiaceae</taxon>
        <taxon>Tothia</taxon>
    </lineage>
</organism>
<dbReference type="InterPro" id="IPR010730">
    <property type="entry name" value="HET"/>
</dbReference>
<evidence type="ECO:0000259" key="1">
    <source>
        <dbReference type="Pfam" id="PF06985"/>
    </source>
</evidence>
<accession>A0A9P4NMA8</accession>
<dbReference type="PANTHER" id="PTHR33112">
    <property type="entry name" value="DOMAIN PROTEIN, PUTATIVE-RELATED"/>
    <property type="match status" value="1"/>
</dbReference>
<dbReference type="Pfam" id="PF06985">
    <property type="entry name" value="HET"/>
    <property type="match status" value="1"/>
</dbReference>
<name>A0A9P4NMA8_9PEZI</name>
<dbReference type="OrthoDB" id="5428863at2759"/>
<evidence type="ECO:0000313" key="2">
    <source>
        <dbReference type="EMBL" id="KAF2428038.1"/>
    </source>
</evidence>
<evidence type="ECO:0000313" key="3">
    <source>
        <dbReference type="Proteomes" id="UP000800235"/>
    </source>
</evidence>
<dbReference type="AlphaFoldDB" id="A0A9P4NMA8"/>
<dbReference type="PANTHER" id="PTHR33112:SF1">
    <property type="entry name" value="HETEROKARYON INCOMPATIBILITY DOMAIN-CONTAINING PROTEIN"/>
    <property type="match status" value="1"/>
</dbReference>
<reference evidence="2" key="1">
    <citation type="journal article" date="2020" name="Stud. Mycol.">
        <title>101 Dothideomycetes genomes: a test case for predicting lifestyles and emergence of pathogens.</title>
        <authorList>
            <person name="Haridas S."/>
            <person name="Albert R."/>
            <person name="Binder M."/>
            <person name="Bloem J."/>
            <person name="Labutti K."/>
            <person name="Salamov A."/>
            <person name="Andreopoulos B."/>
            <person name="Baker S."/>
            <person name="Barry K."/>
            <person name="Bills G."/>
            <person name="Bluhm B."/>
            <person name="Cannon C."/>
            <person name="Castanera R."/>
            <person name="Culley D."/>
            <person name="Daum C."/>
            <person name="Ezra D."/>
            <person name="Gonzalez J."/>
            <person name="Henrissat B."/>
            <person name="Kuo A."/>
            <person name="Liang C."/>
            <person name="Lipzen A."/>
            <person name="Lutzoni F."/>
            <person name="Magnuson J."/>
            <person name="Mondo S."/>
            <person name="Nolan M."/>
            <person name="Ohm R."/>
            <person name="Pangilinan J."/>
            <person name="Park H.-J."/>
            <person name="Ramirez L."/>
            <person name="Alfaro M."/>
            <person name="Sun H."/>
            <person name="Tritt A."/>
            <person name="Yoshinaga Y."/>
            <person name="Zwiers L.-H."/>
            <person name="Turgeon B."/>
            <person name="Goodwin S."/>
            <person name="Spatafora J."/>
            <person name="Crous P."/>
            <person name="Grigoriev I."/>
        </authorList>
    </citation>
    <scope>NUCLEOTIDE SEQUENCE</scope>
    <source>
        <strain evidence="2">CBS 130266</strain>
    </source>
</reference>
<feature type="domain" description="Heterokaryon incompatibility" evidence="1">
    <location>
        <begin position="3"/>
        <end position="74"/>
    </location>
</feature>